<feature type="signal peptide" evidence="1">
    <location>
        <begin position="1"/>
        <end position="19"/>
    </location>
</feature>
<dbReference type="NCBIfam" id="TIGR04514">
    <property type="entry name" value="GWxTD_dom"/>
    <property type="match status" value="1"/>
</dbReference>
<dbReference type="Proteomes" id="UP000216446">
    <property type="component" value="Unassembled WGS sequence"/>
</dbReference>
<dbReference type="SUPFAM" id="SSF48452">
    <property type="entry name" value="TPR-like"/>
    <property type="match status" value="1"/>
</dbReference>
<dbReference type="InParanoid" id="A0A259TY85"/>
<accession>A0A259TY85</accession>
<sequence>MRRLFLLALMCALAPLAHAQSSSVADLVQRGMAAFQDGRVAEAIRLLEQATDSPEADAEAYYRLGLALRARSPEQDIKRSRRAVARAVSLAPGNPEYLTAELEALRDESGGFFIELLRARERRQIAERLLEMDSTNAFAHEELATLHIAEYYRYRNAIWTSGAGFDPVGAFTSAEDERLADKPELDGDTGAGGLGDAEFDDPAFAEMDVMDGTNLATREAAAGDFAAARGNQFNLGLIRNLGSGSYTERADQARELALVHIRASLKSDPRRRSLYDDVMRLAALSGDWTLAGAPLAEMFVHFPDDPNMWLYLGLMNHRVGEWEAAAASFKNALEKMSAEERAVFEDLTYVLSPDQEKEYRASPEVYAARFWSSRDPRFLNPFNERRLEHYARLTTADLLYRSNDLNLPGWQTERGQIHVRYGVPKEDLIVEGDIGVVLERYADRNESFNAPEMFGLANRFNIWDYGDQQFVFEDPNRNGEYALYSPPADLFGLNVRGIDRMDYVLRARSAFRTNPERYDFEVPGREVYIPALVSAFRSSGREAEVYVHFGVPLAPEATGRDGTIPATIKTGAFLVGTDNVLLAERRKTLYGLRTDQVVPYKEVRLWVGSEQVTAPPGDYEVSVEFETANGTVAGVHREAVEVPDFTGTDLMLSSLLLAIQVEEGATAGPGRVQRGDFAIQPAPWGVYTVGDPIAVYFEVYGLGLDNGQSGYDVEAQLIPKDRSRGLARLAKRIFGGRARGVSTSFPAQGTSEEARQYVLLDATGQDPGVYTLTLRIEDRVSGQRTEREVDLLLE</sequence>
<evidence type="ECO:0000256" key="1">
    <source>
        <dbReference type="SAM" id="SignalP"/>
    </source>
</evidence>
<organism evidence="2 3">
    <name type="scientific">Rubricoccus marinus</name>
    <dbReference type="NCBI Taxonomy" id="716817"/>
    <lineage>
        <taxon>Bacteria</taxon>
        <taxon>Pseudomonadati</taxon>
        <taxon>Rhodothermota</taxon>
        <taxon>Rhodothermia</taxon>
        <taxon>Rhodothermales</taxon>
        <taxon>Rubricoccaceae</taxon>
        <taxon>Rubricoccus</taxon>
    </lineage>
</organism>
<dbReference type="AlphaFoldDB" id="A0A259TY85"/>
<gene>
    <name evidence="2" type="ORF">BSZ36_06600</name>
</gene>
<name>A0A259TY85_9BACT</name>
<proteinExistence type="predicted"/>
<comment type="caution">
    <text evidence="2">The sequence shown here is derived from an EMBL/GenBank/DDBJ whole genome shotgun (WGS) entry which is preliminary data.</text>
</comment>
<keyword evidence="3" id="KW-1185">Reference proteome</keyword>
<dbReference type="EMBL" id="MQWB01000001">
    <property type="protein sequence ID" value="OZC02671.1"/>
    <property type="molecule type" value="Genomic_DNA"/>
</dbReference>
<protein>
    <recommendedName>
        <fullName evidence="4">GWxTD domain-containing protein</fullName>
    </recommendedName>
</protein>
<dbReference type="InterPro" id="IPR011990">
    <property type="entry name" value="TPR-like_helical_dom_sf"/>
</dbReference>
<evidence type="ECO:0000313" key="3">
    <source>
        <dbReference type="Proteomes" id="UP000216446"/>
    </source>
</evidence>
<dbReference type="Gene3D" id="1.25.40.10">
    <property type="entry name" value="Tetratricopeptide repeat domain"/>
    <property type="match status" value="2"/>
</dbReference>
<dbReference type="OrthoDB" id="1521901at2"/>
<dbReference type="InterPro" id="IPR019734">
    <property type="entry name" value="TPR_rpt"/>
</dbReference>
<dbReference type="RefSeq" id="WP_094547141.1">
    <property type="nucleotide sequence ID" value="NZ_MQWB01000001.1"/>
</dbReference>
<dbReference type="InterPro" id="IPR030959">
    <property type="entry name" value="GWxTD_dom"/>
</dbReference>
<feature type="chain" id="PRO_5011994529" description="GWxTD domain-containing protein" evidence="1">
    <location>
        <begin position="20"/>
        <end position="794"/>
    </location>
</feature>
<reference evidence="2 3" key="1">
    <citation type="submission" date="2016-11" db="EMBL/GenBank/DDBJ databases">
        <title>Study of marine rhodopsin-containing bacteria.</title>
        <authorList>
            <person name="Yoshizawa S."/>
            <person name="Kumagai Y."/>
            <person name="Kogure K."/>
        </authorList>
    </citation>
    <scope>NUCLEOTIDE SEQUENCE [LARGE SCALE GENOMIC DNA]</scope>
    <source>
        <strain evidence="2 3">SG-29</strain>
    </source>
</reference>
<evidence type="ECO:0008006" key="4">
    <source>
        <dbReference type="Google" id="ProtNLM"/>
    </source>
</evidence>
<evidence type="ECO:0000313" key="2">
    <source>
        <dbReference type="EMBL" id="OZC02671.1"/>
    </source>
</evidence>
<dbReference type="SMART" id="SM00028">
    <property type="entry name" value="TPR"/>
    <property type="match status" value="3"/>
</dbReference>
<keyword evidence="1" id="KW-0732">Signal</keyword>